<dbReference type="SUPFAM" id="SSF55729">
    <property type="entry name" value="Acyl-CoA N-acyltransferases (Nat)"/>
    <property type="match status" value="1"/>
</dbReference>
<dbReference type="InterPro" id="IPR000182">
    <property type="entry name" value="GNAT_dom"/>
</dbReference>
<dbReference type="PATRIC" id="fig|1423750.3.peg.1731"/>
<sequence>MKFELASAGDLSRIVEIYNQAVLTRQSTADLKPATVQQRQPWFAAHQNNRQRPLWIIKNTDTVVGWMSLSDFYGRPAYQRTAEISLYLDQNYQGHEVGKQALTFLADQITACQVEIVLAFVFSHNKASQHLFRTFGYQRRGHLPEVALLDQRLCDLDILGKDYRRK</sequence>
<comment type="caution">
    <text evidence="4">The sequence shown here is derived from an EMBL/GenBank/DDBJ whole genome shotgun (WGS) entry which is preliminary data.</text>
</comment>
<dbReference type="PROSITE" id="PS51186">
    <property type="entry name" value="GNAT"/>
    <property type="match status" value="1"/>
</dbReference>
<evidence type="ECO:0000256" key="1">
    <source>
        <dbReference type="ARBA" id="ARBA00022679"/>
    </source>
</evidence>
<dbReference type="CDD" id="cd04301">
    <property type="entry name" value="NAT_SF"/>
    <property type="match status" value="1"/>
</dbReference>
<organism evidence="4 5">
    <name type="scientific">Liquorilactobacillus ghanensis DSM 18630</name>
    <dbReference type="NCBI Taxonomy" id="1423750"/>
    <lineage>
        <taxon>Bacteria</taxon>
        <taxon>Bacillati</taxon>
        <taxon>Bacillota</taxon>
        <taxon>Bacilli</taxon>
        <taxon>Lactobacillales</taxon>
        <taxon>Lactobacillaceae</taxon>
        <taxon>Liquorilactobacillus</taxon>
    </lineage>
</organism>
<evidence type="ECO:0000313" key="4">
    <source>
        <dbReference type="EMBL" id="KRM05216.1"/>
    </source>
</evidence>
<keyword evidence="5" id="KW-1185">Reference proteome</keyword>
<dbReference type="PANTHER" id="PTHR43072:SF23">
    <property type="entry name" value="UPF0039 PROTEIN C11D3.02C"/>
    <property type="match status" value="1"/>
</dbReference>
<dbReference type="GO" id="GO:0016747">
    <property type="term" value="F:acyltransferase activity, transferring groups other than amino-acyl groups"/>
    <property type="evidence" value="ECO:0007669"/>
    <property type="project" value="InterPro"/>
</dbReference>
<dbReference type="Pfam" id="PF00583">
    <property type="entry name" value="Acetyltransf_1"/>
    <property type="match status" value="1"/>
</dbReference>
<gene>
    <name evidence="4" type="ORF">FC89_GL001686</name>
</gene>
<keyword evidence="2 4" id="KW-0012">Acyltransferase</keyword>
<evidence type="ECO:0000256" key="2">
    <source>
        <dbReference type="ARBA" id="ARBA00023315"/>
    </source>
</evidence>
<protein>
    <submittedName>
        <fullName evidence="4">Sortase related acyltransferase</fullName>
    </submittedName>
</protein>
<dbReference type="Gene3D" id="3.40.630.30">
    <property type="match status" value="1"/>
</dbReference>
<dbReference type="RefSeq" id="WP_057872275.1">
    <property type="nucleotide sequence ID" value="NZ_AZGB01000022.1"/>
</dbReference>
<name>A0A0R1VHI2_9LACO</name>
<proteinExistence type="predicted"/>
<dbReference type="AlphaFoldDB" id="A0A0R1VHI2"/>
<dbReference type="EMBL" id="AZGB01000022">
    <property type="protein sequence ID" value="KRM05216.1"/>
    <property type="molecule type" value="Genomic_DNA"/>
</dbReference>
<reference evidence="4 5" key="1">
    <citation type="journal article" date="2015" name="Genome Announc.">
        <title>Expanding the biotechnology potential of lactobacilli through comparative genomics of 213 strains and associated genera.</title>
        <authorList>
            <person name="Sun Z."/>
            <person name="Harris H.M."/>
            <person name="McCann A."/>
            <person name="Guo C."/>
            <person name="Argimon S."/>
            <person name="Zhang W."/>
            <person name="Yang X."/>
            <person name="Jeffery I.B."/>
            <person name="Cooney J.C."/>
            <person name="Kagawa T.F."/>
            <person name="Liu W."/>
            <person name="Song Y."/>
            <person name="Salvetti E."/>
            <person name="Wrobel A."/>
            <person name="Rasinkangas P."/>
            <person name="Parkhill J."/>
            <person name="Rea M.C."/>
            <person name="O'Sullivan O."/>
            <person name="Ritari J."/>
            <person name="Douillard F.P."/>
            <person name="Paul Ross R."/>
            <person name="Yang R."/>
            <person name="Briner A.E."/>
            <person name="Felis G.E."/>
            <person name="de Vos W.M."/>
            <person name="Barrangou R."/>
            <person name="Klaenhammer T.R."/>
            <person name="Caufield P.W."/>
            <person name="Cui Y."/>
            <person name="Zhang H."/>
            <person name="O'Toole P.W."/>
        </authorList>
    </citation>
    <scope>NUCLEOTIDE SEQUENCE [LARGE SCALE GENOMIC DNA]</scope>
    <source>
        <strain evidence="4 5">DSM 18630</strain>
    </source>
</reference>
<dbReference type="STRING" id="1423750.FC89_GL001686"/>
<evidence type="ECO:0000259" key="3">
    <source>
        <dbReference type="PROSITE" id="PS51186"/>
    </source>
</evidence>
<evidence type="ECO:0000313" key="5">
    <source>
        <dbReference type="Proteomes" id="UP000051451"/>
    </source>
</evidence>
<feature type="domain" description="N-acetyltransferase" evidence="3">
    <location>
        <begin position="1"/>
        <end position="155"/>
    </location>
</feature>
<dbReference type="GeneID" id="98319547"/>
<accession>A0A0R1VHI2</accession>
<dbReference type="InterPro" id="IPR016181">
    <property type="entry name" value="Acyl_CoA_acyltransferase"/>
</dbReference>
<dbReference type="OrthoDB" id="9798006at2"/>
<keyword evidence="1 4" id="KW-0808">Transferase</keyword>
<dbReference type="Proteomes" id="UP000051451">
    <property type="component" value="Unassembled WGS sequence"/>
</dbReference>
<dbReference type="PANTHER" id="PTHR43072">
    <property type="entry name" value="N-ACETYLTRANSFERASE"/>
    <property type="match status" value="1"/>
</dbReference>